<accession>A0ACC1C470</accession>
<name>A0ACC1C470_9ROSI</name>
<evidence type="ECO:0000313" key="2">
    <source>
        <dbReference type="Proteomes" id="UP001164250"/>
    </source>
</evidence>
<gene>
    <name evidence="1" type="ORF">Patl1_02196</name>
</gene>
<dbReference type="EMBL" id="CM047897">
    <property type="protein sequence ID" value="KAJ0110422.1"/>
    <property type="molecule type" value="Genomic_DNA"/>
</dbReference>
<evidence type="ECO:0000313" key="1">
    <source>
        <dbReference type="EMBL" id="KAJ0110422.1"/>
    </source>
</evidence>
<protein>
    <submittedName>
        <fullName evidence="1">Uncharacterized protein</fullName>
    </submittedName>
</protein>
<dbReference type="Proteomes" id="UP001164250">
    <property type="component" value="Chromosome 1"/>
</dbReference>
<sequence>MGCCISSNKTKNSLNHHHFPSKTTHSVKTHVNNRPPPPYLEEETVKEVVLSETRLPKPQSPSPKETEADTLHHIHIPVIHEHHTEAKDLILINKHHEEIEISQASQVSEIYSVTESFSSATTATTTTTITEKREDEAISKPTTRRSPAKVPRRRPYTGEISRGVKPPAKRAEVSKSAQGRTMPRNVWSTGERGSSVRRSRSPATRTVAGVGRSAGKVGGGGSDRLREEKEVKKEVNDGVLEKNNNMVESNESLDNPHVSLECFIFL</sequence>
<proteinExistence type="predicted"/>
<reference evidence="2" key="1">
    <citation type="journal article" date="2023" name="G3 (Bethesda)">
        <title>Genome assembly and association tests identify interacting loci associated with vigor, precocity, and sex in interspecific pistachio rootstocks.</title>
        <authorList>
            <person name="Palmer W."/>
            <person name="Jacygrad E."/>
            <person name="Sagayaradj S."/>
            <person name="Cavanaugh K."/>
            <person name="Han R."/>
            <person name="Bertier L."/>
            <person name="Beede B."/>
            <person name="Kafkas S."/>
            <person name="Golino D."/>
            <person name="Preece J."/>
            <person name="Michelmore R."/>
        </authorList>
    </citation>
    <scope>NUCLEOTIDE SEQUENCE [LARGE SCALE GENOMIC DNA]</scope>
</reference>
<keyword evidence="2" id="KW-1185">Reference proteome</keyword>
<comment type="caution">
    <text evidence="1">The sequence shown here is derived from an EMBL/GenBank/DDBJ whole genome shotgun (WGS) entry which is preliminary data.</text>
</comment>
<organism evidence="1 2">
    <name type="scientific">Pistacia atlantica</name>
    <dbReference type="NCBI Taxonomy" id="434234"/>
    <lineage>
        <taxon>Eukaryota</taxon>
        <taxon>Viridiplantae</taxon>
        <taxon>Streptophyta</taxon>
        <taxon>Embryophyta</taxon>
        <taxon>Tracheophyta</taxon>
        <taxon>Spermatophyta</taxon>
        <taxon>Magnoliopsida</taxon>
        <taxon>eudicotyledons</taxon>
        <taxon>Gunneridae</taxon>
        <taxon>Pentapetalae</taxon>
        <taxon>rosids</taxon>
        <taxon>malvids</taxon>
        <taxon>Sapindales</taxon>
        <taxon>Anacardiaceae</taxon>
        <taxon>Pistacia</taxon>
    </lineage>
</organism>